<keyword evidence="5 9" id="KW-0812">Transmembrane</keyword>
<keyword evidence="6 9" id="KW-1133">Transmembrane helix</keyword>
<dbReference type="AlphaFoldDB" id="A0A933SCS5"/>
<keyword evidence="3" id="KW-0328">Glycosyltransferase</keyword>
<dbReference type="GO" id="GO:0009103">
    <property type="term" value="P:lipopolysaccharide biosynthetic process"/>
    <property type="evidence" value="ECO:0007669"/>
    <property type="project" value="UniProtKB-ARBA"/>
</dbReference>
<proteinExistence type="predicted"/>
<feature type="transmembrane region" description="Helical" evidence="9">
    <location>
        <begin position="15"/>
        <end position="34"/>
    </location>
</feature>
<evidence type="ECO:0000256" key="5">
    <source>
        <dbReference type="ARBA" id="ARBA00022692"/>
    </source>
</evidence>
<dbReference type="Proteomes" id="UP000696931">
    <property type="component" value="Unassembled WGS sequence"/>
</dbReference>
<evidence type="ECO:0000256" key="6">
    <source>
        <dbReference type="ARBA" id="ARBA00022989"/>
    </source>
</evidence>
<feature type="transmembrane region" description="Helical" evidence="9">
    <location>
        <begin position="76"/>
        <end position="98"/>
    </location>
</feature>
<reference evidence="10" key="1">
    <citation type="submission" date="2020-07" db="EMBL/GenBank/DDBJ databases">
        <title>Huge and variable diversity of episymbiotic CPR bacteria and DPANN archaea in groundwater ecosystems.</title>
        <authorList>
            <person name="He C.Y."/>
            <person name="Keren R."/>
            <person name="Whittaker M."/>
            <person name="Farag I.F."/>
            <person name="Doudna J."/>
            <person name="Cate J.H.D."/>
            <person name="Banfield J.F."/>
        </authorList>
    </citation>
    <scope>NUCLEOTIDE SEQUENCE</scope>
    <source>
        <strain evidence="10">NC_groundwater_1813_Pr3_B-0.1um_71_17</strain>
    </source>
</reference>
<feature type="transmembrane region" description="Helical" evidence="9">
    <location>
        <begin position="323"/>
        <end position="343"/>
    </location>
</feature>
<evidence type="ECO:0000256" key="1">
    <source>
        <dbReference type="ARBA" id="ARBA00004651"/>
    </source>
</evidence>
<organism evidence="10 11">
    <name type="scientific">Eiseniibacteriota bacterium</name>
    <dbReference type="NCBI Taxonomy" id="2212470"/>
    <lineage>
        <taxon>Bacteria</taxon>
        <taxon>Candidatus Eiseniibacteriota</taxon>
    </lineage>
</organism>
<dbReference type="GO" id="GO:0016763">
    <property type="term" value="F:pentosyltransferase activity"/>
    <property type="evidence" value="ECO:0007669"/>
    <property type="project" value="TreeGrafter"/>
</dbReference>
<dbReference type="InterPro" id="IPR050297">
    <property type="entry name" value="LipidA_mod_glycosyltrf_83"/>
</dbReference>
<keyword evidence="4" id="KW-0808">Transferase</keyword>
<feature type="transmembrane region" description="Helical" evidence="9">
    <location>
        <begin position="104"/>
        <end position="122"/>
    </location>
</feature>
<feature type="region of interest" description="Disordered" evidence="8">
    <location>
        <begin position="491"/>
        <end position="510"/>
    </location>
</feature>
<evidence type="ECO:0000256" key="2">
    <source>
        <dbReference type="ARBA" id="ARBA00022475"/>
    </source>
</evidence>
<dbReference type="PANTHER" id="PTHR33908:SF11">
    <property type="entry name" value="MEMBRANE PROTEIN"/>
    <property type="match status" value="1"/>
</dbReference>
<dbReference type="EMBL" id="JACRIW010000082">
    <property type="protein sequence ID" value="MBI5170162.1"/>
    <property type="molecule type" value="Genomic_DNA"/>
</dbReference>
<evidence type="ECO:0000256" key="7">
    <source>
        <dbReference type="ARBA" id="ARBA00023136"/>
    </source>
</evidence>
<feature type="transmembrane region" description="Helical" evidence="9">
    <location>
        <begin position="227"/>
        <end position="250"/>
    </location>
</feature>
<protein>
    <submittedName>
        <fullName evidence="10">Uncharacterized protein</fullName>
    </submittedName>
</protein>
<feature type="transmembrane region" description="Helical" evidence="9">
    <location>
        <begin position="157"/>
        <end position="174"/>
    </location>
</feature>
<keyword evidence="2" id="KW-1003">Cell membrane</keyword>
<comment type="subcellular location">
    <subcellularLocation>
        <location evidence="1">Cell membrane</location>
        <topology evidence="1">Multi-pass membrane protein</topology>
    </subcellularLocation>
</comment>
<evidence type="ECO:0000313" key="10">
    <source>
        <dbReference type="EMBL" id="MBI5170162.1"/>
    </source>
</evidence>
<evidence type="ECO:0000256" key="8">
    <source>
        <dbReference type="SAM" id="MobiDB-lite"/>
    </source>
</evidence>
<sequence>MRDHDTARSGGSSGAFTATLAFVSAFWLLDLFVLRAGAPDPLDDSWEYLAVARALLEGHGFRTPVIHPPLWTLRDAALTVPVLVHGPLLPVLLAPFVAVAKSSVAGFLPVFAALFATLAAAVTQRLGARTMGDAVGSAAAVLFTTSPLVIRAVHHDIALTLGALAMVLALDQLLRTRPHGTRAGLALGLGLLARPEFLLAVPVLAWIAGPARRRLLLVAAACAAPWWWHGIANAGSPFFNLSSYLLIGYWGERPGIAVMRDFALTPRAWPQALREALPSLPAKWLDFFPHALKCAFTAPASTTGWLAPFGLLAATQGPRARPLAAVAFVLAAIPVFTMTVTLYDPRYLTPFLCGAALFAARGGAELGEFLPRWGRRSRTWMTLVFMLSAPTTGMALHDAWREGREARARLSEERIGLAVRFSEAGERPALVFTDTPDFVAWTTGRAAVWVNREEYLALPLAAPGVAPTDRPTRGPNDVVWFHAAEGRGGVLPSETPGAAGAAGAANADSVAADSAGTVAPAIAPGDSAGR</sequence>
<gene>
    <name evidence="10" type="ORF">HZA61_11780</name>
</gene>
<dbReference type="GO" id="GO:0005886">
    <property type="term" value="C:plasma membrane"/>
    <property type="evidence" value="ECO:0007669"/>
    <property type="project" value="UniProtKB-SubCell"/>
</dbReference>
<name>A0A933SCS5_UNCEI</name>
<feature type="transmembrane region" description="Helical" evidence="9">
    <location>
        <begin position="186"/>
        <end position="207"/>
    </location>
</feature>
<keyword evidence="7 9" id="KW-0472">Membrane</keyword>
<dbReference type="PANTHER" id="PTHR33908">
    <property type="entry name" value="MANNOSYLTRANSFERASE YKCB-RELATED"/>
    <property type="match status" value="1"/>
</dbReference>
<evidence type="ECO:0000256" key="3">
    <source>
        <dbReference type="ARBA" id="ARBA00022676"/>
    </source>
</evidence>
<accession>A0A933SCS5</accession>
<evidence type="ECO:0000313" key="11">
    <source>
        <dbReference type="Proteomes" id="UP000696931"/>
    </source>
</evidence>
<evidence type="ECO:0000256" key="9">
    <source>
        <dbReference type="SAM" id="Phobius"/>
    </source>
</evidence>
<evidence type="ECO:0000256" key="4">
    <source>
        <dbReference type="ARBA" id="ARBA00022679"/>
    </source>
</evidence>
<feature type="compositionally biased region" description="Low complexity" evidence="8">
    <location>
        <begin position="497"/>
        <end position="510"/>
    </location>
</feature>
<comment type="caution">
    <text evidence="10">The sequence shown here is derived from an EMBL/GenBank/DDBJ whole genome shotgun (WGS) entry which is preliminary data.</text>
</comment>